<evidence type="ECO:0000256" key="1">
    <source>
        <dbReference type="ARBA" id="ARBA00023002"/>
    </source>
</evidence>
<dbReference type="STRING" id="933388.S7ZSN5"/>
<feature type="domain" description="NAD-dependent epimerase/dehydratase" evidence="3">
    <location>
        <begin position="14"/>
        <end position="258"/>
    </location>
</feature>
<dbReference type="PANTHER" id="PTHR10366">
    <property type="entry name" value="NAD DEPENDENT EPIMERASE/DEHYDRATASE"/>
    <property type="match status" value="1"/>
</dbReference>
<comment type="similarity">
    <text evidence="2">Belongs to the NAD(P)-dependent epimerase/dehydratase family. Dihydroflavonol-4-reductase subfamily.</text>
</comment>
<dbReference type="EMBL" id="KB644414">
    <property type="protein sequence ID" value="EPS31726.1"/>
    <property type="molecule type" value="Genomic_DNA"/>
</dbReference>
<evidence type="ECO:0000259" key="3">
    <source>
        <dbReference type="Pfam" id="PF01370"/>
    </source>
</evidence>
<dbReference type="OrthoDB" id="2735536at2759"/>
<accession>S7ZSN5</accession>
<keyword evidence="1" id="KW-0560">Oxidoreductase</keyword>
<proteinExistence type="inferred from homology"/>
<dbReference type="GO" id="GO:0016616">
    <property type="term" value="F:oxidoreductase activity, acting on the CH-OH group of donors, NAD or NADP as acceptor"/>
    <property type="evidence" value="ECO:0007669"/>
    <property type="project" value="TreeGrafter"/>
</dbReference>
<dbReference type="InterPro" id="IPR036291">
    <property type="entry name" value="NAD(P)-bd_dom_sf"/>
</dbReference>
<protein>
    <recommendedName>
        <fullName evidence="3">NAD-dependent epimerase/dehydratase domain-containing protein</fullName>
    </recommendedName>
</protein>
<dbReference type="InterPro" id="IPR050425">
    <property type="entry name" value="NAD(P)_dehydrat-like"/>
</dbReference>
<dbReference type="Gene3D" id="3.40.50.720">
    <property type="entry name" value="NAD(P)-binding Rossmann-like Domain"/>
    <property type="match status" value="1"/>
</dbReference>
<evidence type="ECO:0000256" key="2">
    <source>
        <dbReference type="ARBA" id="ARBA00023445"/>
    </source>
</evidence>
<dbReference type="InterPro" id="IPR001509">
    <property type="entry name" value="Epimerase_deHydtase"/>
</dbReference>
<reference evidence="4 5" key="1">
    <citation type="journal article" date="2013" name="PLoS ONE">
        <title>Genomic and secretomic analyses reveal unique features of the lignocellulolytic enzyme system of Penicillium decumbens.</title>
        <authorList>
            <person name="Liu G."/>
            <person name="Zhang L."/>
            <person name="Wei X."/>
            <person name="Zou G."/>
            <person name="Qin Y."/>
            <person name="Ma L."/>
            <person name="Li J."/>
            <person name="Zheng H."/>
            <person name="Wang S."/>
            <person name="Wang C."/>
            <person name="Xun L."/>
            <person name="Zhao G.-P."/>
            <person name="Zhou Z."/>
            <person name="Qu Y."/>
        </authorList>
    </citation>
    <scope>NUCLEOTIDE SEQUENCE [LARGE SCALE GENOMIC DNA]</scope>
    <source>
        <strain evidence="5">114-2 / CGMCC 5302</strain>
    </source>
</reference>
<dbReference type="SUPFAM" id="SSF51735">
    <property type="entry name" value="NAD(P)-binding Rossmann-fold domains"/>
    <property type="match status" value="1"/>
</dbReference>
<organism evidence="4 5">
    <name type="scientific">Penicillium oxalicum (strain 114-2 / CGMCC 5302)</name>
    <name type="common">Penicillium decumbens</name>
    <dbReference type="NCBI Taxonomy" id="933388"/>
    <lineage>
        <taxon>Eukaryota</taxon>
        <taxon>Fungi</taxon>
        <taxon>Dikarya</taxon>
        <taxon>Ascomycota</taxon>
        <taxon>Pezizomycotina</taxon>
        <taxon>Eurotiomycetes</taxon>
        <taxon>Eurotiomycetidae</taxon>
        <taxon>Eurotiales</taxon>
        <taxon>Aspergillaceae</taxon>
        <taxon>Penicillium</taxon>
    </lineage>
</organism>
<name>S7ZSN5_PENO1</name>
<dbReference type="PhylomeDB" id="S7ZSN5"/>
<dbReference type="PANTHER" id="PTHR10366:SF562">
    <property type="entry name" value="ALDEHYDE REDUCTASE II (AFU_ORTHOLOGUE AFUA_1G11360)"/>
    <property type="match status" value="1"/>
</dbReference>
<gene>
    <name evidence="4" type="ORF">PDE_06683</name>
</gene>
<dbReference type="Pfam" id="PF01370">
    <property type="entry name" value="Epimerase"/>
    <property type="match status" value="1"/>
</dbReference>
<keyword evidence="5" id="KW-1185">Reference proteome</keyword>
<dbReference type="Proteomes" id="UP000019376">
    <property type="component" value="Unassembled WGS sequence"/>
</dbReference>
<dbReference type="eggNOG" id="KOG1502">
    <property type="taxonomic scope" value="Eukaryota"/>
</dbReference>
<evidence type="ECO:0000313" key="5">
    <source>
        <dbReference type="Proteomes" id="UP000019376"/>
    </source>
</evidence>
<evidence type="ECO:0000313" key="4">
    <source>
        <dbReference type="EMBL" id="EPS31726.1"/>
    </source>
</evidence>
<dbReference type="AlphaFoldDB" id="S7ZSN5"/>
<sequence>MSESQYTILQGSRILVTGANGFIGSHIVDHLLAFGYKVRGTVRQPKPWLNELFDKKHGGGKFETVLLPNLNDAVDCDHMFDQVEGIIHVATDVSMSPDANKVITSSVQGTLAILEAAAKHPRIRRVVITSSQSAAYLPRADHPGLVTEETWNDAAIEAAWDQNTPAATKPVFVYAASKTEAERSAFKWVEDHGRPFVLNSVLPCMTVGKILAPEIKGSSQILIRKMLQGDDFPIKFLPPQWIINVHDVARLHIAALLSPAITFDRIFAFATPTTWSEVVHVLHKLCPENTLIPRDPLGDMSEKRDSVEVRPAKRAKEILGDFWGREEWVGLEESIKDGIADLL</sequence>
<dbReference type="HOGENOM" id="CLU_007383_9_2_1"/>